<keyword evidence="3" id="KW-0408">Iron</keyword>
<dbReference type="InterPro" id="IPR017900">
    <property type="entry name" value="4Fe4S_Fe_S_CS"/>
</dbReference>
<gene>
    <name evidence="6" type="primary">hyfA</name>
    <name evidence="6" type="ORF">NCTC12151_03342</name>
</gene>
<dbReference type="Proteomes" id="UP000249005">
    <property type="component" value="Chromosome 1"/>
</dbReference>
<keyword evidence="6" id="KW-0560">Oxidoreductase</keyword>
<keyword evidence="1" id="KW-0004">4Fe-4S</keyword>
<dbReference type="InterPro" id="IPR017896">
    <property type="entry name" value="4Fe4S_Fe-S-bd"/>
</dbReference>
<evidence type="ECO:0000256" key="2">
    <source>
        <dbReference type="ARBA" id="ARBA00022723"/>
    </source>
</evidence>
<accession>A0A2X4VB18</accession>
<dbReference type="PROSITE" id="PS51379">
    <property type="entry name" value="4FE4S_FER_2"/>
    <property type="match status" value="2"/>
</dbReference>
<dbReference type="Gene3D" id="3.30.70.20">
    <property type="match status" value="2"/>
</dbReference>
<proteinExistence type="predicted"/>
<dbReference type="PANTHER" id="PTHR42859">
    <property type="entry name" value="OXIDOREDUCTASE"/>
    <property type="match status" value="1"/>
</dbReference>
<dbReference type="GO" id="GO:0046872">
    <property type="term" value="F:metal ion binding"/>
    <property type="evidence" value="ECO:0007669"/>
    <property type="project" value="UniProtKB-KW"/>
</dbReference>
<dbReference type="InterPro" id="IPR050294">
    <property type="entry name" value="RnfB_subfamily"/>
</dbReference>
<evidence type="ECO:0000256" key="4">
    <source>
        <dbReference type="ARBA" id="ARBA00023014"/>
    </source>
</evidence>
<feature type="domain" description="4Fe-4S ferredoxin-type" evidence="5">
    <location>
        <begin position="2"/>
        <end position="31"/>
    </location>
</feature>
<evidence type="ECO:0000313" key="6">
    <source>
        <dbReference type="EMBL" id="SQI43972.1"/>
    </source>
</evidence>
<keyword evidence="2" id="KW-0479">Metal-binding</keyword>
<dbReference type="AlphaFoldDB" id="A0A2X4VB18"/>
<evidence type="ECO:0000256" key="1">
    <source>
        <dbReference type="ARBA" id="ARBA00022485"/>
    </source>
</evidence>
<organism evidence="6 7">
    <name type="scientific">Leminorella richardii</name>
    <dbReference type="NCBI Taxonomy" id="158841"/>
    <lineage>
        <taxon>Bacteria</taxon>
        <taxon>Pseudomonadati</taxon>
        <taxon>Pseudomonadota</taxon>
        <taxon>Gammaproteobacteria</taxon>
        <taxon>Enterobacterales</taxon>
        <taxon>Budviciaceae</taxon>
        <taxon>Leminorella</taxon>
    </lineage>
</organism>
<dbReference type="PROSITE" id="PS00198">
    <property type="entry name" value="4FE4S_FER_1"/>
    <property type="match status" value="1"/>
</dbReference>
<dbReference type="Pfam" id="PF00037">
    <property type="entry name" value="Fer4"/>
    <property type="match status" value="1"/>
</dbReference>
<dbReference type="RefSeq" id="WP_111741635.1">
    <property type="nucleotide sequence ID" value="NZ_LR698987.1"/>
</dbReference>
<keyword evidence="4" id="KW-0411">Iron-sulfur</keyword>
<dbReference type="PANTHER" id="PTHR42859:SF16">
    <property type="entry name" value="FORMATE HYDROGENLYASE SUBUNIT 2-RELATED"/>
    <property type="match status" value="1"/>
</dbReference>
<reference evidence="6 7" key="1">
    <citation type="submission" date="2018-06" db="EMBL/GenBank/DDBJ databases">
        <authorList>
            <consortium name="Pathogen Informatics"/>
            <person name="Doyle S."/>
        </authorList>
    </citation>
    <scope>NUCLEOTIDE SEQUENCE [LARGE SCALE GENOMIC DNA]</scope>
    <source>
        <strain evidence="6 7">NCTC12151</strain>
    </source>
</reference>
<dbReference type="GO" id="GO:0051539">
    <property type="term" value="F:4 iron, 4 sulfur cluster binding"/>
    <property type="evidence" value="ECO:0007669"/>
    <property type="project" value="UniProtKB-KW"/>
</dbReference>
<protein>
    <submittedName>
        <fullName evidence="6">Hydrogenase-4 component A</fullName>
        <ecNumber evidence="6">1.-.-.-</ecNumber>
    </submittedName>
</protein>
<evidence type="ECO:0000313" key="7">
    <source>
        <dbReference type="Proteomes" id="UP000249005"/>
    </source>
</evidence>
<dbReference type="EMBL" id="LS483470">
    <property type="protein sequence ID" value="SQI43972.1"/>
    <property type="molecule type" value="Genomic_DNA"/>
</dbReference>
<sequence>MNRFVIADPKQCIGCNTCMAACSEVHKVEGLQSHPRLTVMRDAGATAPILCRHCEDAPCAQVCPVQAITHADNAIELNESLCIGCKLCAIACPFGAITPHGSSPLSMPTSYERFSQADAHAREARTAPLNSRLNPMLAWKPGMRVVAVKCDLCSFLPTGPECVRVCPTKTLFIIDSDSLERASAAKRAEAMDVFHPGSFDNEASASREERR</sequence>
<dbReference type="CDD" id="cd10554">
    <property type="entry name" value="HycB_like"/>
    <property type="match status" value="1"/>
</dbReference>
<keyword evidence="7" id="KW-1185">Reference proteome</keyword>
<dbReference type="KEGG" id="lri:NCTC12151_03342"/>
<feature type="domain" description="4Fe-4S ferredoxin-type" evidence="5">
    <location>
        <begin position="73"/>
        <end position="102"/>
    </location>
</feature>
<dbReference type="OrthoDB" id="9779457at2"/>
<evidence type="ECO:0000256" key="3">
    <source>
        <dbReference type="ARBA" id="ARBA00023004"/>
    </source>
</evidence>
<dbReference type="GO" id="GO:0016491">
    <property type="term" value="F:oxidoreductase activity"/>
    <property type="evidence" value="ECO:0007669"/>
    <property type="project" value="UniProtKB-KW"/>
</dbReference>
<dbReference type="SUPFAM" id="SSF54862">
    <property type="entry name" value="4Fe-4S ferredoxins"/>
    <property type="match status" value="1"/>
</dbReference>
<name>A0A2X4VB18_9GAMM</name>
<dbReference type="EC" id="1.-.-.-" evidence="6"/>
<evidence type="ECO:0000259" key="5">
    <source>
        <dbReference type="PROSITE" id="PS51379"/>
    </source>
</evidence>